<evidence type="ECO:0000256" key="3">
    <source>
        <dbReference type="PROSITE-ProRule" id="PRU10141"/>
    </source>
</evidence>
<dbReference type="InterPro" id="IPR016288">
    <property type="entry name" value="Beta_cellobiohydrolase"/>
</dbReference>
<gene>
    <name evidence="6" type="ORF">FHS22_000680</name>
</gene>
<dbReference type="InterPro" id="IPR008271">
    <property type="entry name" value="Ser/Thr_kinase_AS"/>
</dbReference>
<keyword evidence="2 3" id="KW-0067">ATP-binding</keyword>
<dbReference type="SMART" id="SM00220">
    <property type="entry name" value="S_TKc"/>
    <property type="match status" value="1"/>
</dbReference>
<dbReference type="Gene3D" id="3.20.20.40">
    <property type="entry name" value="1, 4-beta cellobiohydrolase"/>
    <property type="match status" value="1"/>
</dbReference>
<organism evidence="6 7">
    <name type="scientific">Planomonospora venezuelensis</name>
    <dbReference type="NCBI Taxonomy" id="1999"/>
    <lineage>
        <taxon>Bacteria</taxon>
        <taxon>Bacillati</taxon>
        <taxon>Actinomycetota</taxon>
        <taxon>Actinomycetes</taxon>
        <taxon>Streptosporangiales</taxon>
        <taxon>Streptosporangiaceae</taxon>
        <taxon>Planomonospora</taxon>
    </lineage>
</organism>
<dbReference type="GO" id="GO:0030245">
    <property type="term" value="P:cellulose catabolic process"/>
    <property type="evidence" value="ECO:0007669"/>
    <property type="project" value="InterPro"/>
</dbReference>
<dbReference type="AlphaFoldDB" id="A0A841CSN4"/>
<dbReference type="InterPro" id="IPR000719">
    <property type="entry name" value="Prot_kinase_dom"/>
</dbReference>
<evidence type="ECO:0000313" key="6">
    <source>
        <dbReference type="EMBL" id="MBB5961442.1"/>
    </source>
</evidence>
<dbReference type="PROSITE" id="PS00107">
    <property type="entry name" value="PROTEIN_KINASE_ATP"/>
    <property type="match status" value="1"/>
</dbReference>
<dbReference type="InterPro" id="IPR011009">
    <property type="entry name" value="Kinase-like_dom_sf"/>
</dbReference>
<feature type="domain" description="Protein kinase" evidence="5">
    <location>
        <begin position="15"/>
        <end position="269"/>
    </location>
</feature>
<dbReference type="PANTHER" id="PTHR34876">
    <property type="match status" value="1"/>
</dbReference>
<evidence type="ECO:0000256" key="1">
    <source>
        <dbReference type="ARBA" id="ARBA00022741"/>
    </source>
</evidence>
<dbReference type="PRINTS" id="PR00733">
    <property type="entry name" value="GLHYDRLASE6"/>
</dbReference>
<dbReference type="Pfam" id="PF00069">
    <property type="entry name" value="Pkinase"/>
    <property type="match status" value="1"/>
</dbReference>
<evidence type="ECO:0000259" key="5">
    <source>
        <dbReference type="PROSITE" id="PS50011"/>
    </source>
</evidence>
<dbReference type="Gene3D" id="3.30.200.20">
    <property type="entry name" value="Phosphorylase Kinase, domain 1"/>
    <property type="match status" value="1"/>
</dbReference>
<feature type="compositionally biased region" description="Low complexity" evidence="4">
    <location>
        <begin position="334"/>
        <end position="383"/>
    </location>
</feature>
<keyword evidence="7" id="KW-1185">Reference proteome</keyword>
<feature type="region of interest" description="Disordered" evidence="4">
    <location>
        <begin position="687"/>
        <end position="711"/>
    </location>
</feature>
<dbReference type="RefSeq" id="WP_184938249.1">
    <property type="nucleotide sequence ID" value="NZ_BAAAWZ010000001.1"/>
</dbReference>
<dbReference type="Gene3D" id="1.10.510.10">
    <property type="entry name" value="Transferase(Phosphotransferase) domain 1"/>
    <property type="match status" value="1"/>
</dbReference>
<protein>
    <recommendedName>
        <fullName evidence="5">Protein kinase domain-containing protein</fullName>
    </recommendedName>
</protein>
<evidence type="ECO:0000313" key="7">
    <source>
        <dbReference type="Proteomes" id="UP000562352"/>
    </source>
</evidence>
<comment type="caution">
    <text evidence="6">The sequence shown here is derived from an EMBL/GenBank/DDBJ whole genome shotgun (WGS) entry which is preliminary data.</text>
</comment>
<dbReference type="GO" id="GO:0004553">
    <property type="term" value="F:hydrolase activity, hydrolyzing O-glycosyl compounds"/>
    <property type="evidence" value="ECO:0007669"/>
    <property type="project" value="InterPro"/>
</dbReference>
<accession>A0A841CSN4</accession>
<keyword evidence="1 3" id="KW-0547">Nucleotide-binding</keyword>
<sequence length="727" mass="74592">MDELRDGDPRRIGPYTLLGRLGQGGMGLVYLARDEAGAQVAVKVIHAHLADDPGFRGRFRQEVTAAQRVARFCTAPVLAADVDGALAYLATEFVPGPSLEQAVRTGGPLTGSSLDGLAASIAVALRAIHGAQVVHRDLKPSNVLLSPVGPRVIDFGIARLAEGSGKTSSVLVGTPAFMSPEQVKGDPATPASDVFAWGGVLVYAATGHGPFGTGAVPALLYRVAHGEPDLSGLPDRLLPLVTAALAKDPAARPTPQDLLDALSTGSGVLPVDPGATAGRARGTRGAPGGEEGRGPALRGALTAFGRRPWTGAGALAAVAAAVAAAFVVPQAGSAGEAVPSASSPAGPSSAVSSPAASGAVERGPASGPAAPSSSAPPLGATGPNPLDEEGVRLFAPENEAAGQARLWAAAGRARDAELMEALAAVPQAVWLKGPADKARRTVAATLRAAGKAGSVPVFVGYNVPLRNCRPAGGAADASAYRSWIDQVAEEIGDARAVVILEPESLVKIPGTEECGLGDDAATERRFGDLSYAVERLGELPRTAVYLDGSFEKWPALSEMGRRLVKAKITEADGFFLNASGYQRTEGLAAYGARLARCVYVQVTAGTDDCLDAEIAAAPDDPAALPHFVIDTSRNGRGEWVPETAYPKPQTWCNPPGRGVGFRPTTATSGELVDAYLWISVPGHANGPCTRGTDGPEDPVYRAETPPPGTFWPELALERARLASPPLP</sequence>
<dbReference type="InterPro" id="IPR036434">
    <property type="entry name" value="Beta_cellobiohydrolase_sf"/>
</dbReference>
<dbReference type="PANTHER" id="PTHR34876:SF4">
    <property type="entry name" value="1,4-BETA-D-GLUCAN CELLOBIOHYDROLASE C-RELATED"/>
    <property type="match status" value="1"/>
</dbReference>
<feature type="compositionally biased region" description="Low complexity" evidence="4">
    <location>
        <begin position="274"/>
        <end position="284"/>
    </location>
</feature>
<dbReference type="PROSITE" id="PS50011">
    <property type="entry name" value="PROTEIN_KINASE_DOM"/>
    <property type="match status" value="1"/>
</dbReference>
<dbReference type="PROSITE" id="PS00108">
    <property type="entry name" value="PROTEIN_KINASE_ST"/>
    <property type="match status" value="1"/>
</dbReference>
<dbReference type="Proteomes" id="UP000562352">
    <property type="component" value="Unassembled WGS sequence"/>
</dbReference>
<dbReference type="SUPFAM" id="SSF51989">
    <property type="entry name" value="Glycosyl hydrolases family 6, cellulases"/>
    <property type="match status" value="1"/>
</dbReference>
<feature type="binding site" evidence="3">
    <location>
        <position position="43"/>
    </location>
    <ligand>
        <name>ATP</name>
        <dbReference type="ChEBI" id="CHEBI:30616"/>
    </ligand>
</feature>
<evidence type="ECO:0000256" key="4">
    <source>
        <dbReference type="SAM" id="MobiDB-lite"/>
    </source>
</evidence>
<dbReference type="InterPro" id="IPR017441">
    <property type="entry name" value="Protein_kinase_ATP_BS"/>
</dbReference>
<dbReference type="EMBL" id="JACHJJ010000001">
    <property type="protein sequence ID" value="MBB5961442.1"/>
    <property type="molecule type" value="Genomic_DNA"/>
</dbReference>
<evidence type="ECO:0000256" key="2">
    <source>
        <dbReference type="ARBA" id="ARBA00022840"/>
    </source>
</evidence>
<reference evidence="6 7" key="1">
    <citation type="submission" date="2020-08" db="EMBL/GenBank/DDBJ databases">
        <title>Genomic Encyclopedia of Type Strains, Phase III (KMG-III): the genomes of soil and plant-associated and newly described type strains.</title>
        <authorList>
            <person name="Whitman W."/>
        </authorList>
    </citation>
    <scope>NUCLEOTIDE SEQUENCE [LARGE SCALE GENOMIC DNA]</scope>
    <source>
        <strain evidence="6 7">CECT 3303</strain>
    </source>
</reference>
<dbReference type="GO" id="GO:0004672">
    <property type="term" value="F:protein kinase activity"/>
    <property type="evidence" value="ECO:0007669"/>
    <property type="project" value="InterPro"/>
</dbReference>
<dbReference type="CDD" id="cd14014">
    <property type="entry name" value="STKc_PknB_like"/>
    <property type="match status" value="1"/>
</dbReference>
<feature type="region of interest" description="Disordered" evidence="4">
    <location>
        <begin position="334"/>
        <end position="389"/>
    </location>
</feature>
<name>A0A841CSN4_PLAVE</name>
<feature type="region of interest" description="Disordered" evidence="4">
    <location>
        <begin position="263"/>
        <end position="295"/>
    </location>
</feature>
<dbReference type="Pfam" id="PF01341">
    <property type="entry name" value="Glyco_hydro_6"/>
    <property type="match status" value="1"/>
</dbReference>
<dbReference type="SUPFAM" id="SSF56112">
    <property type="entry name" value="Protein kinase-like (PK-like)"/>
    <property type="match status" value="1"/>
</dbReference>
<proteinExistence type="predicted"/>
<dbReference type="GO" id="GO:0005524">
    <property type="term" value="F:ATP binding"/>
    <property type="evidence" value="ECO:0007669"/>
    <property type="project" value="UniProtKB-UniRule"/>
</dbReference>